<dbReference type="InterPro" id="IPR039569">
    <property type="entry name" value="FAS1-like_DH_region"/>
</dbReference>
<comment type="caution">
    <text evidence="3">The sequence shown here is derived from an EMBL/GenBank/DDBJ whole genome shotgun (WGS) entry which is preliminary data.</text>
</comment>
<dbReference type="RefSeq" id="WP_094435956.1">
    <property type="nucleotide sequence ID" value="NZ_NKDB02000001.1"/>
</dbReference>
<organism evidence="3 4">
    <name type="scientific">Alicycliphilus denitrificans</name>
    <dbReference type="NCBI Taxonomy" id="179636"/>
    <lineage>
        <taxon>Bacteria</taxon>
        <taxon>Pseudomonadati</taxon>
        <taxon>Pseudomonadota</taxon>
        <taxon>Betaproteobacteria</taxon>
        <taxon>Burkholderiales</taxon>
        <taxon>Comamonadaceae</taxon>
        <taxon>Alicycliphilus</taxon>
    </lineage>
</organism>
<evidence type="ECO:0000313" key="4">
    <source>
        <dbReference type="Proteomes" id="UP000216225"/>
    </source>
</evidence>
<protein>
    <submittedName>
        <fullName evidence="3">Acyl-CoA dehydrogenase</fullName>
    </submittedName>
</protein>
<dbReference type="PANTHER" id="PTHR28152">
    <property type="entry name" value="HYDROXYACYL-THIOESTER DEHYDRATASE TYPE 2, MITOCHONDRIAL"/>
    <property type="match status" value="1"/>
</dbReference>
<proteinExistence type="predicted"/>
<dbReference type="Gene3D" id="3.10.129.10">
    <property type="entry name" value="Hotdog Thioesterase"/>
    <property type="match status" value="2"/>
</dbReference>
<gene>
    <name evidence="3" type="ORF">CE154_005765</name>
</gene>
<accession>A0A3R7F1N4</accession>
<dbReference type="Pfam" id="PF13452">
    <property type="entry name" value="FAS1_DH_region"/>
    <property type="match status" value="1"/>
</dbReference>
<dbReference type="Proteomes" id="UP000216225">
    <property type="component" value="Unassembled WGS sequence"/>
</dbReference>
<dbReference type="InterPro" id="IPR029069">
    <property type="entry name" value="HotDog_dom_sf"/>
</dbReference>
<name>A0A3R7F1N4_9BURK</name>
<feature type="region of interest" description="Disordered" evidence="1">
    <location>
        <begin position="168"/>
        <end position="207"/>
    </location>
</feature>
<dbReference type="AlphaFoldDB" id="A0A3R7F1N4"/>
<dbReference type="InterPro" id="IPR052741">
    <property type="entry name" value="Mitochondrial_HTD2"/>
</dbReference>
<dbReference type="SUPFAM" id="SSF54637">
    <property type="entry name" value="Thioesterase/thiol ester dehydrase-isomerase"/>
    <property type="match status" value="1"/>
</dbReference>
<evidence type="ECO:0000313" key="3">
    <source>
        <dbReference type="EMBL" id="RKJ99248.1"/>
    </source>
</evidence>
<feature type="domain" description="FAS1-like dehydratase" evidence="2">
    <location>
        <begin position="86"/>
        <end position="150"/>
    </location>
</feature>
<sequence>MAAMTDTTIDTALLAHLQTWQGRTETLGDSIAAVPVQALSATLDRDDPAPAAGTPLPPLWHWMYFLPHARASEIGPDGHPKRGGFLPPVPLPRRMWAGGRLAWEPANPLCVGQQVQRRSTIRSVKHKAGRTGELLFVLVEHQYHNERGLALTEEHDIVYRSAPTPHAPTLGTGVSSLPPEGALAARGGPSPLAGDPAPPPQTPPLAGQQAWSRTIAADDVLLFRYSALTFNGHRIHYDRKYVTEVEGYPGLIVHGPLIATLLLDLLRREMPGAQVAAFDFRAVRPTFDLHPFSVHGRPSADGRTVELWAQDHEGFLTMQGTATLA</sequence>
<dbReference type="EMBL" id="NKDB02000001">
    <property type="protein sequence ID" value="RKJ99248.1"/>
    <property type="molecule type" value="Genomic_DNA"/>
</dbReference>
<evidence type="ECO:0000256" key="1">
    <source>
        <dbReference type="SAM" id="MobiDB-lite"/>
    </source>
</evidence>
<evidence type="ECO:0000259" key="2">
    <source>
        <dbReference type="Pfam" id="PF13452"/>
    </source>
</evidence>
<dbReference type="PANTHER" id="PTHR28152:SF1">
    <property type="entry name" value="HYDROXYACYL-THIOESTER DEHYDRATASE TYPE 2, MITOCHONDRIAL"/>
    <property type="match status" value="1"/>
</dbReference>
<reference evidence="3 4" key="1">
    <citation type="submission" date="2018-09" db="EMBL/GenBank/DDBJ databases">
        <title>Genome comparison of Alicycliphilus sp. BQ1, a polyurethanolytic bacterium, with its closest phylogenetic relatives Alicycliphilus denitrificans BC and K601, unable to attack polyurethane.</title>
        <authorList>
            <person name="Loza-Tavera H."/>
            <person name="Lozano L."/>
            <person name="Cevallos M."/>
            <person name="Maya-Lucas O."/>
            <person name="Garcia-Mena J."/>
            <person name="Hernandez J."/>
        </authorList>
    </citation>
    <scope>NUCLEOTIDE SEQUENCE [LARGE SCALE GENOMIC DNA]</scope>
    <source>
        <strain evidence="3 4">BQ1</strain>
    </source>
</reference>
<dbReference type="GO" id="GO:0019171">
    <property type="term" value="F:(3R)-hydroxyacyl-[acyl-carrier-protein] dehydratase activity"/>
    <property type="evidence" value="ECO:0007669"/>
    <property type="project" value="TreeGrafter"/>
</dbReference>